<protein>
    <recommendedName>
        <fullName evidence="2">GOLD domain-containing protein</fullName>
    </recommendedName>
</protein>
<feature type="domain" description="GOLD" evidence="2">
    <location>
        <begin position="1"/>
        <end position="27"/>
    </location>
</feature>
<keyword evidence="1" id="KW-0812">Transmembrane</keyword>
<keyword evidence="4" id="KW-1185">Reference proteome</keyword>
<reference evidence="3" key="2">
    <citation type="submission" date="2020-11" db="EMBL/GenBank/DDBJ databases">
        <authorList>
            <person name="McCartney M.A."/>
            <person name="Auch B."/>
            <person name="Kono T."/>
            <person name="Mallez S."/>
            <person name="Becker A."/>
            <person name="Gohl D.M."/>
            <person name="Silverstein K.A.T."/>
            <person name="Koren S."/>
            <person name="Bechman K.B."/>
            <person name="Herman A."/>
            <person name="Abrahante J.E."/>
            <person name="Garbe J."/>
        </authorList>
    </citation>
    <scope>NUCLEOTIDE SEQUENCE</scope>
    <source>
        <strain evidence="3">Duluth1</strain>
        <tissue evidence="3">Whole animal</tissue>
    </source>
</reference>
<evidence type="ECO:0000313" key="4">
    <source>
        <dbReference type="Proteomes" id="UP000828390"/>
    </source>
</evidence>
<dbReference type="GO" id="GO:0016020">
    <property type="term" value="C:membrane"/>
    <property type="evidence" value="ECO:0007669"/>
    <property type="project" value="UniProtKB-SubCell"/>
</dbReference>
<dbReference type="EMBL" id="JAIWYP010000044">
    <property type="protein sequence ID" value="KAH3691135.1"/>
    <property type="molecule type" value="Genomic_DNA"/>
</dbReference>
<dbReference type="SUPFAM" id="SSF101576">
    <property type="entry name" value="Supernatant protein factor (SPF), C-terminal domain"/>
    <property type="match status" value="1"/>
</dbReference>
<reference evidence="3" key="1">
    <citation type="journal article" date="2019" name="bioRxiv">
        <title>The Genome of the Zebra Mussel, Dreissena polymorpha: A Resource for Invasive Species Research.</title>
        <authorList>
            <person name="McCartney M.A."/>
            <person name="Auch B."/>
            <person name="Kono T."/>
            <person name="Mallez S."/>
            <person name="Zhang Y."/>
            <person name="Obille A."/>
            <person name="Becker A."/>
            <person name="Abrahante J.E."/>
            <person name="Garbe J."/>
            <person name="Badalamenti J.P."/>
            <person name="Herman A."/>
            <person name="Mangelson H."/>
            <person name="Liachko I."/>
            <person name="Sullivan S."/>
            <person name="Sone E.D."/>
            <person name="Koren S."/>
            <person name="Silverstein K.A.T."/>
            <person name="Beckman K.B."/>
            <person name="Gohl D.M."/>
        </authorList>
    </citation>
    <scope>NUCLEOTIDE SEQUENCE</scope>
    <source>
        <strain evidence="3">Duluth1</strain>
        <tissue evidence="3">Whole animal</tissue>
    </source>
</reference>
<keyword evidence="1" id="KW-0472">Membrane</keyword>
<evidence type="ECO:0000256" key="1">
    <source>
        <dbReference type="RuleBase" id="RU003827"/>
    </source>
</evidence>
<accession>A0A9D4BDV9</accession>
<comment type="similarity">
    <text evidence="1">Belongs to the EMP24/GP25L family.</text>
</comment>
<evidence type="ECO:0000259" key="2">
    <source>
        <dbReference type="PROSITE" id="PS50866"/>
    </source>
</evidence>
<evidence type="ECO:0000313" key="3">
    <source>
        <dbReference type="EMBL" id="KAH3691135.1"/>
    </source>
</evidence>
<dbReference type="InterPro" id="IPR036598">
    <property type="entry name" value="GOLD_dom_sf"/>
</dbReference>
<proteinExistence type="inferred from homology"/>
<dbReference type="Pfam" id="PF01105">
    <property type="entry name" value="EMP24_GP25L"/>
    <property type="match status" value="1"/>
</dbReference>
<comment type="caution">
    <text evidence="3">The sequence shown here is derived from an EMBL/GenBank/DDBJ whole genome shotgun (WGS) entry which is preliminary data.</text>
</comment>
<dbReference type="Proteomes" id="UP000828390">
    <property type="component" value="Unassembled WGS sequence"/>
</dbReference>
<dbReference type="PROSITE" id="PS50866">
    <property type="entry name" value="GOLD"/>
    <property type="match status" value="1"/>
</dbReference>
<dbReference type="AlphaFoldDB" id="A0A9D4BDV9"/>
<organism evidence="3 4">
    <name type="scientific">Dreissena polymorpha</name>
    <name type="common">Zebra mussel</name>
    <name type="synonym">Mytilus polymorpha</name>
    <dbReference type="NCBI Taxonomy" id="45954"/>
    <lineage>
        <taxon>Eukaryota</taxon>
        <taxon>Metazoa</taxon>
        <taxon>Spiralia</taxon>
        <taxon>Lophotrochozoa</taxon>
        <taxon>Mollusca</taxon>
        <taxon>Bivalvia</taxon>
        <taxon>Autobranchia</taxon>
        <taxon>Heteroconchia</taxon>
        <taxon>Euheterodonta</taxon>
        <taxon>Imparidentia</taxon>
        <taxon>Neoheterodontei</taxon>
        <taxon>Myida</taxon>
        <taxon>Dreissenoidea</taxon>
        <taxon>Dreissenidae</taxon>
        <taxon>Dreissena</taxon>
    </lineage>
</organism>
<sequence length="50" mass="5729">MDGAYRYCFSNKMSTMTPKVVKFTVDLGDKPKQEENMDGDGNYYPIPLTM</sequence>
<name>A0A9D4BDV9_DREPO</name>
<comment type="subcellular location">
    <subcellularLocation>
        <location evidence="1">Membrane</location>
        <topology evidence="1">Single-pass type I membrane protein</topology>
    </subcellularLocation>
</comment>
<gene>
    <name evidence="3" type="ORF">DPMN_194095</name>
</gene>
<dbReference type="InterPro" id="IPR009038">
    <property type="entry name" value="GOLD_dom"/>
</dbReference>